<dbReference type="PANTHER" id="PTHR46663">
    <property type="entry name" value="DIGUANYLATE CYCLASE DGCT-RELATED"/>
    <property type="match status" value="1"/>
</dbReference>
<dbReference type="SUPFAM" id="SSF55073">
    <property type="entry name" value="Nucleotide cyclase"/>
    <property type="match status" value="1"/>
</dbReference>
<protein>
    <submittedName>
        <fullName evidence="5">Inner membrane protein YfiN</fullName>
    </submittedName>
</protein>
<keyword evidence="2" id="KW-0812">Transmembrane</keyword>
<dbReference type="Pfam" id="PF17152">
    <property type="entry name" value="CHASE8"/>
    <property type="match status" value="1"/>
</dbReference>
<dbReference type="STRING" id="1851544.ODI_03355"/>
<dbReference type="InterPro" id="IPR043128">
    <property type="entry name" value="Rev_trsase/Diguanyl_cyclase"/>
</dbReference>
<evidence type="ECO:0000259" key="3">
    <source>
        <dbReference type="PROSITE" id="PS50885"/>
    </source>
</evidence>
<dbReference type="Proteomes" id="UP000078558">
    <property type="component" value="Chromosome I"/>
</dbReference>
<dbReference type="InterPro" id="IPR052163">
    <property type="entry name" value="DGC-Regulatory_Protein"/>
</dbReference>
<dbReference type="InterPro" id="IPR029787">
    <property type="entry name" value="Nucleotide_cyclase"/>
</dbReference>
<evidence type="ECO:0000256" key="1">
    <source>
        <dbReference type="SAM" id="MobiDB-lite"/>
    </source>
</evidence>
<evidence type="ECO:0000313" key="5">
    <source>
        <dbReference type="EMBL" id="SBT25019.1"/>
    </source>
</evidence>
<dbReference type="PROSITE" id="PS50885">
    <property type="entry name" value="HAMP"/>
    <property type="match status" value="1"/>
</dbReference>
<keyword evidence="7" id="KW-1185">Reference proteome</keyword>
<dbReference type="GO" id="GO:0016020">
    <property type="term" value="C:membrane"/>
    <property type="evidence" value="ECO:0007669"/>
    <property type="project" value="InterPro"/>
</dbReference>
<feature type="domain" description="GGDEF" evidence="4">
    <location>
        <begin position="284"/>
        <end position="419"/>
    </location>
</feature>
<evidence type="ECO:0000259" key="4">
    <source>
        <dbReference type="PROSITE" id="PS50887"/>
    </source>
</evidence>
<dbReference type="EMBL" id="LT907988">
    <property type="protein sequence ID" value="SOE47441.1"/>
    <property type="molecule type" value="Genomic_DNA"/>
</dbReference>
<feature type="transmembrane region" description="Helical" evidence="2">
    <location>
        <begin position="30"/>
        <end position="54"/>
    </location>
</feature>
<reference evidence="6 7" key="2">
    <citation type="submission" date="2017-08" db="EMBL/GenBank/DDBJ databases">
        <authorList>
            <person name="de Groot N.N."/>
        </authorList>
    </citation>
    <scope>NUCLEOTIDE SEQUENCE [LARGE SCALE GENOMIC DNA]</scope>
    <source>
        <strain evidence="6">Orrdi1</strain>
    </source>
</reference>
<dbReference type="GO" id="GO:0007165">
    <property type="term" value="P:signal transduction"/>
    <property type="evidence" value="ECO:0007669"/>
    <property type="project" value="InterPro"/>
</dbReference>
<accession>A0A1C3K0I5</accession>
<feature type="region of interest" description="Disordered" evidence="1">
    <location>
        <begin position="408"/>
        <end position="435"/>
    </location>
</feature>
<dbReference type="AlphaFoldDB" id="A0A1C3K0I5"/>
<reference evidence="5 7" key="1">
    <citation type="submission" date="2016-06" db="EMBL/GenBank/DDBJ databases">
        <authorList>
            <person name="Kjaerup R.B."/>
            <person name="Dalgaard T.S."/>
            <person name="Juul-Madsen H.R."/>
        </authorList>
    </citation>
    <scope>NUCLEOTIDE SEQUENCE [LARGE SCALE GENOMIC DNA]</scope>
    <source>
        <strain evidence="5">Orrdi1</strain>
    </source>
</reference>
<dbReference type="SMART" id="SM00267">
    <property type="entry name" value="GGDEF"/>
    <property type="match status" value="1"/>
</dbReference>
<dbReference type="GO" id="GO:0003824">
    <property type="term" value="F:catalytic activity"/>
    <property type="evidence" value="ECO:0007669"/>
    <property type="project" value="UniProtKB-ARBA"/>
</dbReference>
<dbReference type="KEGG" id="odi:ODI_R0841"/>
<feature type="compositionally biased region" description="Basic and acidic residues" evidence="1">
    <location>
        <begin position="413"/>
        <end position="435"/>
    </location>
</feature>
<feature type="transmembrane region" description="Helical" evidence="2">
    <location>
        <begin position="157"/>
        <end position="182"/>
    </location>
</feature>
<dbReference type="InterPro" id="IPR000160">
    <property type="entry name" value="GGDEF_dom"/>
</dbReference>
<dbReference type="Gene3D" id="6.10.340.10">
    <property type="match status" value="1"/>
</dbReference>
<dbReference type="InterPro" id="IPR003660">
    <property type="entry name" value="HAMP_dom"/>
</dbReference>
<dbReference type="Pfam" id="PF00672">
    <property type="entry name" value="HAMP"/>
    <property type="match status" value="1"/>
</dbReference>
<evidence type="ECO:0000313" key="6">
    <source>
        <dbReference type="EMBL" id="SOE47441.1"/>
    </source>
</evidence>
<dbReference type="EMBL" id="FLRC01000013">
    <property type="protein sequence ID" value="SBT25019.1"/>
    <property type="molecule type" value="Genomic_DNA"/>
</dbReference>
<dbReference type="OrthoDB" id="9812260at2"/>
<dbReference type="Gene3D" id="3.30.70.270">
    <property type="match status" value="1"/>
</dbReference>
<dbReference type="PANTHER" id="PTHR46663:SF2">
    <property type="entry name" value="GGDEF DOMAIN-CONTAINING PROTEIN"/>
    <property type="match status" value="1"/>
</dbReference>
<evidence type="ECO:0000313" key="7">
    <source>
        <dbReference type="Proteomes" id="UP000078558"/>
    </source>
</evidence>
<keyword evidence="2" id="KW-1133">Transmembrane helix</keyword>
<name>A0A1C3K0I5_9BURK</name>
<proteinExistence type="predicted"/>
<dbReference type="InterPro" id="IPR033417">
    <property type="entry name" value="CHASE8"/>
</dbReference>
<sequence>MRNSLLPLPPAPPVARRSLRRVMWFAKLKVALVAVSLAGLAMSVVGFVALRAYAAHNLQLVARSVGYTVEAALVFRDPAAAAEAISLIASPEDVAEIAVSDAQGQPFALWRRPDEGRFQGLEDHVGRLVFPEPVVLPLVRGPDTIGSVRLVGHGGALLHFLLMGLAGLLVCLFLSALAAAYSSRRVVRHITRPLTNLAVVAHAVRRERAFAQRVPASEIRELNTLGEDFNGLLDEFEGWQRTLQDENSTLAHRASHDSLTGLRNRAFFESRFNRAVREAEETGERLALLFVDADRFKDINDSWGHAAGDAVLVCLASRLRAQVRETDLVGRLGGDEFAILITPLHDAADARHIAENLAACMREPMPLPEGSTLQTSVSVGVAIYPEDGRSTQALMMCADAAMYTAKSRRRADGRRAADPSPHSDIDIQERPRAHV</sequence>
<dbReference type="PROSITE" id="PS50887">
    <property type="entry name" value="GGDEF"/>
    <property type="match status" value="1"/>
</dbReference>
<keyword evidence="2" id="KW-0472">Membrane</keyword>
<organism evidence="5 7">
    <name type="scientific">Orrella dioscoreae</name>
    <dbReference type="NCBI Taxonomy" id="1851544"/>
    <lineage>
        <taxon>Bacteria</taxon>
        <taxon>Pseudomonadati</taxon>
        <taxon>Pseudomonadota</taxon>
        <taxon>Betaproteobacteria</taxon>
        <taxon>Burkholderiales</taxon>
        <taxon>Alcaligenaceae</taxon>
        <taxon>Orrella</taxon>
    </lineage>
</organism>
<dbReference type="RefSeq" id="WP_067752217.1">
    <property type="nucleotide sequence ID" value="NZ_LT907988.1"/>
</dbReference>
<dbReference type="FunFam" id="3.30.70.270:FF:000001">
    <property type="entry name" value="Diguanylate cyclase domain protein"/>
    <property type="match status" value="1"/>
</dbReference>
<feature type="domain" description="HAMP" evidence="3">
    <location>
        <begin position="188"/>
        <end position="241"/>
    </location>
</feature>
<evidence type="ECO:0000256" key="2">
    <source>
        <dbReference type="SAM" id="Phobius"/>
    </source>
</evidence>
<gene>
    <name evidence="5" type="ORF">ODI_03355</name>
    <name evidence="6" type="ORF">ODI_R0841</name>
</gene>
<dbReference type="CDD" id="cd01949">
    <property type="entry name" value="GGDEF"/>
    <property type="match status" value="1"/>
</dbReference>
<dbReference type="Pfam" id="PF00990">
    <property type="entry name" value="GGDEF"/>
    <property type="match status" value="1"/>
</dbReference>
<dbReference type="NCBIfam" id="TIGR00254">
    <property type="entry name" value="GGDEF"/>
    <property type="match status" value="1"/>
</dbReference>